<evidence type="ECO:0000313" key="4">
    <source>
        <dbReference type="Proteomes" id="UP000624183"/>
    </source>
</evidence>
<keyword evidence="2" id="KW-0472">Membrane</keyword>
<feature type="region of interest" description="Disordered" evidence="1">
    <location>
        <begin position="56"/>
        <end position="81"/>
    </location>
</feature>
<keyword evidence="2" id="KW-0812">Transmembrane</keyword>
<feature type="transmembrane region" description="Helical" evidence="2">
    <location>
        <begin position="85"/>
        <end position="105"/>
    </location>
</feature>
<evidence type="ECO:0000256" key="2">
    <source>
        <dbReference type="SAM" id="Phobius"/>
    </source>
</evidence>
<feature type="region of interest" description="Disordered" evidence="1">
    <location>
        <begin position="342"/>
        <end position="390"/>
    </location>
</feature>
<dbReference type="Proteomes" id="UP000624183">
    <property type="component" value="Unassembled WGS sequence"/>
</dbReference>
<accession>A0ABQ3CA61</accession>
<organism evidence="3 4">
    <name type="scientific">Streptomyces rubiginosohelvolus</name>
    <dbReference type="NCBI Taxonomy" id="67362"/>
    <lineage>
        <taxon>Bacteria</taxon>
        <taxon>Bacillati</taxon>
        <taxon>Actinomycetota</taxon>
        <taxon>Actinomycetes</taxon>
        <taxon>Kitasatosporales</taxon>
        <taxon>Streptomycetaceae</taxon>
        <taxon>Streptomyces</taxon>
    </lineage>
</organism>
<keyword evidence="2" id="KW-1133">Transmembrane helix</keyword>
<feature type="region of interest" description="Disordered" evidence="1">
    <location>
        <begin position="1"/>
        <end position="36"/>
    </location>
</feature>
<reference evidence="4" key="1">
    <citation type="journal article" date="2019" name="Int. J. Syst. Evol. Microbiol.">
        <title>The Global Catalogue of Microorganisms (GCM) 10K type strain sequencing project: providing services to taxonomists for standard genome sequencing and annotation.</title>
        <authorList>
            <consortium name="The Broad Institute Genomics Platform"/>
            <consortium name="The Broad Institute Genome Sequencing Center for Infectious Disease"/>
            <person name="Wu L."/>
            <person name="Ma J."/>
        </authorList>
    </citation>
    <scope>NUCLEOTIDE SEQUENCE [LARGE SCALE GENOMIC DNA]</scope>
    <source>
        <strain evidence="4">JCM 4602</strain>
    </source>
</reference>
<comment type="caution">
    <text evidence="3">The sequence shown here is derived from an EMBL/GenBank/DDBJ whole genome shotgun (WGS) entry which is preliminary data.</text>
</comment>
<evidence type="ECO:0000256" key="1">
    <source>
        <dbReference type="SAM" id="MobiDB-lite"/>
    </source>
</evidence>
<protein>
    <submittedName>
        <fullName evidence="3">Uncharacterized protein</fullName>
    </submittedName>
</protein>
<gene>
    <name evidence="3" type="ORF">GCM10010328_60330</name>
</gene>
<evidence type="ECO:0000313" key="3">
    <source>
        <dbReference type="EMBL" id="GGZ77563.1"/>
    </source>
</evidence>
<proteinExistence type="predicted"/>
<feature type="compositionally biased region" description="Basic and acidic residues" evidence="1">
    <location>
        <begin position="56"/>
        <end position="65"/>
    </location>
</feature>
<dbReference type="EMBL" id="BMUW01000018">
    <property type="protein sequence ID" value="GGZ77563.1"/>
    <property type="molecule type" value="Genomic_DNA"/>
</dbReference>
<sequence>MRTEPTGVEIGREVMTGRSEPPDGPPENPAGGEDEYRSLVFDESFIQAARMREYSAQERMGDHARAVRTVPEEQPPVRSGGGSRAAIALVVLIALAFAVAVYIGFRSPYPQPAPRRAEPLRTTVIPLAPRGAVPGGSPEQLYRAEPVSGFRTGAEGINFPAVKRTQNFSDSQITAALATVKDYLVESSLNPDVLTGSVRRPVEHLIDPDQRTQFERSLSDPADDGSHAATGWLVRFDPERVELADPQIRVQGTLRYEEEAAGVLGVVSDHTFTYALRPAEGSPSKDGASLFTVRRELHFRFDREDLRLHRLEVRTAHVQAGPQSCSADATGMLRPLLAGEKADARGPAATDPYASGPPTAALCGTLADVSPSTAPSSPPPGPEADRTPRP</sequence>
<name>A0ABQ3CA61_9ACTN</name>
<keyword evidence="4" id="KW-1185">Reference proteome</keyword>